<evidence type="ECO:0000313" key="4">
    <source>
        <dbReference type="EMBL" id="QRC94181.1"/>
    </source>
</evidence>
<sequence>MLTNLVALTAGLASTASAFTCTGNYFSFFNRGGDAMTYQRLDPILQPGTQGTHMHSFDGGNVLSASMGFADTQAATCTTARIKTDKSLYWRPTLYWNGNGTGFHRVPEQSTKIYYKYGDGDKWANVTEFPGQFNMIAGVPEKRADGDNPAGVRWGCHNPDGRSDKIFANGFPTGFQSCDYGFASEVTFPSCWNGKPLDPENPNAHMAYPTNGGGVGVENCPITHRAARFPTVFIEFWYDISSFNKQYAATDNPWVLSNGDPTGYSFHADFLNGWEKGVLAKATAETGGCNCGCGCGQEEMEQCFGSENVNKNEDTAWAKCGLENAGGESAAVVEKLPGCNPIQAGPGPATKASGAGCDANDLPASGGAKSSAASYAVASMASATSSATVAPSASSSKAVNNDSNTKVSLSISLGNKGLSEAPAATPVASPEQQYGNAPSVPSAPAKPDTPAGSELPSLSLATTPAASKPTGGANGDCKAPIYVTLTPTVYVTAGSNATSCGMGTVTKTMTETATVTVAAASGIQYGSY</sequence>
<dbReference type="InterPro" id="IPR018535">
    <property type="entry name" value="DUF1996"/>
</dbReference>
<protein>
    <recommendedName>
        <fullName evidence="3">DUF1996 domain-containing protein</fullName>
    </recommendedName>
</protein>
<proteinExistence type="predicted"/>
<keyword evidence="5" id="KW-1185">Reference proteome</keyword>
<dbReference type="VEuPathDB" id="FungiDB:JI435_074530"/>
<feature type="chain" id="PRO_5030543714" description="DUF1996 domain-containing protein" evidence="2">
    <location>
        <begin position="19"/>
        <end position="528"/>
    </location>
</feature>
<dbReference type="AlphaFoldDB" id="A0A7U2EW35"/>
<feature type="signal peptide" evidence="2">
    <location>
        <begin position="1"/>
        <end position="18"/>
    </location>
</feature>
<dbReference type="Pfam" id="PF09362">
    <property type="entry name" value="DUF1996"/>
    <property type="match status" value="1"/>
</dbReference>
<evidence type="ECO:0000256" key="1">
    <source>
        <dbReference type="SAM" id="MobiDB-lite"/>
    </source>
</evidence>
<dbReference type="Proteomes" id="UP000663193">
    <property type="component" value="Chromosome 4"/>
</dbReference>
<organism evidence="4 5">
    <name type="scientific">Phaeosphaeria nodorum (strain SN15 / ATCC MYA-4574 / FGSC 10173)</name>
    <name type="common">Glume blotch fungus</name>
    <name type="synonym">Parastagonospora nodorum</name>
    <dbReference type="NCBI Taxonomy" id="321614"/>
    <lineage>
        <taxon>Eukaryota</taxon>
        <taxon>Fungi</taxon>
        <taxon>Dikarya</taxon>
        <taxon>Ascomycota</taxon>
        <taxon>Pezizomycotina</taxon>
        <taxon>Dothideomycetes</taxon>
        <taxon>Pleosporomycetidae</taxon>
        <taxon>Pleosporales</taxon>
        <taxon>Pleosporineae</taxon>
        <taxon>Phaeosphaeriaceae</taxon>
        <taxon>Parastagonospora</taxon>
    </lineage>
</organism>
<evidence type="ECO:0000259" key="3">
    <source>
        <dbReference type="Pfam" id="PF09362"/>
    </source>
</evidence>
<evidence type="ECO:0000256" key="2">
    <source>
        <dbReference type="SAM" id="SignalP"/>
    </source>
</evidence>
<evidence type="ECO:0000313" key="5">
    <source>
        <dbReference type="Proteomes" id="UP000663193"/>
    </source>
</evidence>
<dbReference type="OrthoDB" id="74764at2759"/>
<name>A0A7U2EW35_PHANO</name>
<dbReference type="PANTHER" id="PTHR43662:SF5">
    <property type="entry name" value="DUF1996 DOMAIN-CONTAINING PROTEIN"/>
    <property type="match status" value="1"/>
</dbReference>
<accession>A0A7U2EW35</accession>
<dbReference type="PANTHER" id="PTHR43662">
    <property type="match status" value="1"/>
</dbReference>
<gene>
    <name evidence="4" type="ORF">JI435_074530</name>
</gene>
<feature type="domain" description="DUF1996" evidence="3">
    <location>
        <begin position="42"/>
        <end position="274"/>
    </location>
</feature>
<keyword evidence="2" id="KW-0732">Signal</keyword>
<dbReference type="EMBL" id="CP069026">
    <property type="protein sequence ID" value="QRC94181.1"/>
    <property type="molecule type" value="Genomic_DNA"/>
</dbReference>
<reference evidence="5" key="1">
    <citation type="journal article" date="2021" name="BMC Genomics">
        <title>Chromosome-level genome assembly and manually-curated proteome of model necrotroph Parastagonospora nodorum Sn15 reveals a genome-wide trove of candidate effector homologs, and redundancy of virulence-related functions within an accessory chromosome.</title>
        <authorList>
            <person name="Bertazzoni S."/>
            <person name="Jones D.A.B."/>
            <person name="Phan H.T."/>
            <person name="Tan K.-C."/>
            <person name="Hane J.K."/>
        </authorList>
    </citation>
    <scope>NUCLEOTIDE SEQUENCE [LARGE SCALE GENOMIC DNA]</scope>
    <source>
        <strain evidence="5">SN15 / ATCC MYA-4574 / FGSC 10173)</strain>
    </source>
</reference>
<feature type="region of interest" description="Disordered" evidence="1">
    <location>
        <begin position="419"/>
        <end position="473"/>
    </location>
</feature>